<reference evidence="3 4" key="2">
    <citation type="submission" date="2020-02" db="EMBL/GenBank/DDBJ databases">
        <title>Candidatus Galacturonibacter soehngenii shows hetero-acetogenic catabolism of galacturonic acid but lacks a canonical carbon monoxide dehydrogenase/acetyl-CoA synthase complex.</title>
        <authorList>
            <person name="Diender M."/>
            <person name="Stouten G.R."/>
            <person name="Petersen J.F."/>
            <person name="Nielsen P.H."/>
            <person name="Dueholm M.S."/>
            <person name="Pronk J.T."/>
            <person name="Van Loosdrecht M.C.M."/>
        </authorList>
    </citation>
    <scope>NUCLEOTIDE SEQUENCE [LARGE SCALE GENOMIC DNA]</scope>
    <source>
        <strain evidence="3">GalUA</strain>
    </source>
</reference>
<accession>A0A7V7QKV3</accession>
<dbReference type="PROSITE" id="PS51257">
    <property type="entry name" value="PROKAR_LIPOPROTEIN"/>
    <property type="match status" value="1"/>
</dbReference>
<feature type="domain" description="DUF3887" evidence="2">
    <location>
        <begin position="51"/>
        <end position="142"/>
    </location>
</feature>
<protein>
    <submittedName>
        <fullName evidence="3">DUF3887 domain-containing protein</fullName>
    </submittedName>
</protein>
<sequence length="145" mass="16342">MRGKKMKRVKQFVVVMIGLIWLSALMIGCGQSKLSDTFDEETIKEEAMRAIGYFNEKDYQGLIDMGSKELKESITVEELAKASDPYLDKCGTFKEITKTVVVGNKDSKTGNEYGGVVMIGKYEDGKIQFTIAFDQDMKLVQFLIK</sequence>
<dbReference type="Pfam" id="PF13026">
    <property type="entry name" value="DUF3887"/>
    <property type="match status" value="1"/>
</dbReference>
<reference evidence="3 4" key="1">
    <citation type="submission" date="2019-09" db="EMBL/GenBank/DDBJ databases">
        <authorList>
            <person name="Valk L.C."/>
        </authorList>
    </citation>
    <scope>NUCLEOTIDE SEQUENCE [LARGE SCALE GENOMIC DNA]</scope>
    <source>
        <strain evidence="3">GalUA</strain>
    </source>
</reference>
<dbReference type="Proteomes" id="UP000461768">
    <property type="component" value="Unassembled WGS sequence"/>
</dbReference>
<dbReference type="OrthoDB" id="1698687at2"/>
<dbReference type="InterPro" id="IPR024981">
    <property type="entry name" value="DUF3887"/>
</dbReference>
<evidence type="ECO:0000259" key="2">
    <source>
        <dbReference type="Pfam" id="PF13026"/>
    </source>
</evidence>
<keyword evidence="1" id="KW-0472">Membrane</keyword>
<dbReference type="Gene3D" id="3.10.450.590">
    <property type="match status" value="1"/>
</dbReference>
<evidence type="ECO:0000313" key="4">
    <source>
        <dbReference type="Proteomes" id="UP000461768"/>
    </source>
</evidence>
<dbReference type="EMBL" id="WAGX01000005">
    <property type="protein sequence ID" value="KAB1438488.1"/>
    <property type="molecule type" value="Genomic_DNA"/>
</dbReference>
<organism evidence="3 4">
    <name type="scientific">Candidatus Galacturonatibacter soehngenii</name>
    <dbReference type="NCBI Taxonomy" id="2307010"/>
    <lineage>
        <taxon>Bacteria</taxon>
        <taxon>Bacillati</taxon>
        <taxon>Bacillota</taxon>
        <taxon>Clostridia</taxon>
        <taxon>Lachnospirales</taxon>
        <taxon>Lachnospiraceae</taxon>
        <taxon>Candidatus Galacturonatibacter</taxon>
    </lineage>
</organism>
<proteinExistence type="predicted"/>
<keyword evidence="1" id="KW-1133">Transmembrane helix</keyword>
<name>A0A7V7QKV3_9FIRM</name>
<keyword evidence="4" id="KW-1185">Reference proteome</keyword>
<keyword evidence="1" id="KW-0812">Transmembrane</keyword>
<comment type="caution">
    <text evidence="3">The sequence shown here is derived from an EMBL/GenBank/DDBJ whole genome shotgun (WGS) entry which is preliminary data.</text>
</comment>
<gene>
    <name evidence="3" type="ORF">F7O84_13185</name>
</gene>
<feature type="transmembrane region" description="Helical" evidence="1">
    <location>
        <begin position="12"/>
        <end position="28"/>
    </location>
</feature>
<evidence type="ECO:0000313" key="3">
    <source>
        <dbReference type="EMBL" id="KAB1438488.1"/>
    </source>
</evidence>
<evidence type="ECO:0000256" key="1">
    <source>
        <dbReference type="SAM" id="Phobius"/>
    </source>
</evidence>
<dbReference type="AlphaFoldDB" id="A0A7V7QKV3"/>